<dbReference type="InterPro" id="IPR014027">
    <property type="entry name" value="UDP-Glc/GDP-Man_DH_C"/>
</dbReference>
<dbReference type="InterPro" id="IPR017476">
    <property type="entry name" value="UDP-Glc/GDP-Man"/>
</dbReference>
<dbReference type="RefSeq" id="WP_310547909.1">
    <property type="nucleotide sequence ID" value="NZ_JAVKGR010000003.1"/>
</dbReference>
<evidence type="ECO:0000256" key="2">
    <source>
        <dbReference type="ARBA" id="ARBA00023027"/>
    </source>
</evidence>
<keyword evidence="1" id="KW-0560">Oxidoreductase</keyword>
<accession>A0ABU2DQY8</accession>
<dbReference type="SUPFAM" id="SSF52413">
    <property type="entry name" value="UDP-glucose/GDP-mannose dehydrogenase C-terminal domain"/>
    <property type="match status" value="1"/>
</dbReference>
<dbReference type="InterPro" id="IPR008927">
    <property type="entry name" value="6-PGluconate_DH-like_C_sf"/>
</dbReference>
<dbReference type="SUPFAM" id="SSF51735">
    <property type="entry name" value="NAD(P)-binding Rossmann-fold domains"/>
    <property type="match status" value="1"/>
</dbReference>
<comment type="caution">
    <text evidence="5">The sequence shown here is derived from an EMBL/GenBank/DDBJ whole genome shotgun (WGS) entry which is preliminary data.</text>
</comment>
<evidence type="ECO:0000256" key="1">
    <source>
        <dbReference type="ARBA" id="ARBA00023002"/>
    </source>
</evidence>
<dbReference type="PIRSF" id="PIRSF000124">
    <property type="entry name" value="UDPglc_GDPman_dh"/>
    <property type="match status" value="1"/>
</dbReference>
<proteinExistence type="inferred from homology"/>
<dbReference type="PANTHER" id="PTHR43491:SF1">
    <property type="entry name" value="UDP-N-ACETYL-D-MANNOSAMINE DEHYDROGENASE"/>
    <property type="match status" value="1"/>
</dbReference>
<dbReference type="PIRSF" id="PIRSF500136">
    <property type="entry name" value="UDP_ManNAc_DH"/>
    <property type="match status" value="1"/>
</dbReference>
<dbReference type="Pfam" id="PF00984">
    <property type="entry name" value="UDPG_MGDP_dh"/>
    <property type="match status" value="1"/>
</dbReference>
<dbReference type="InterPro" id="IPR036220">
    <property type="entry name" value="UDP-Glc/GDP-Man_DH_C_sf"/>
</dbReference>
<dbReference type="SUPFAM" id="SSF48179">
    <property type="entry name" value="6-phosphogluconate dehydrogenase C-terminal domain-like"/>
    <property type="match status" value="1"/>
</dbReference>
<dbReference type="Pfam" id="PF03720">
    <property type="entry name" value="UDPG_MGDP_dh_C"/>
    <property type="match status" value="1"/>
</dbReference>
<reference evidence="5 6" key="1">
    <citation type="submission" date="2023-09" db="EMBL/GenBank/DDBJ databases">
        <title>Description of three actinobacteria isolated from air of manufacturing shop in a pharmaceutical factory.</title>
        <authorList>
            <person name="Zhang D.-F."/>
        </authorList>
    </citation>
    <scope>NUCLEOTIDE SEQUENCE [LARGE SCALE GENOMIC DNA]</scope>
    <source>
        <strain evidence="5 6">LY-0111</strain>
    </source>
</reference>
<name>A0ABU2DQY8_9MICC</name>
<keyword evidence="2" id="KW-0520">NAD</keyword>
<dbReference type="SMART" id="SM00984">
    <property type="entry name" value="UDPG_MGDP_dh_C"/>
    <property type="match status" value="1"/>
</dbReference>
<evidence type="ECO:0000313" key="5">
    <source>
        <dbReference type="EMBL" id="MDR8018922.1"/>
    </source>
</evidence>
<dbReference type="EMBL" id="JAVKGR010000003">
    <property type="protein sequence ID" value="MDR8018922.1"/>
    <property type="molecule type" value="Genomic_DNA"/>
</dbReference>
<dbReference type="Pfam" id="PF03721">
    <property type="entry name" value="UDPG_MGDP_dh_N"/>
    <property type="match status" value="1"/>
</dbReference>
<dbReference type="InterPro" id="IPR028359">
    <property type="entry name" value="UDP_ManNAc/GlcNAc_DH"/>
</dbReference>
<dbReference type="InterPro" id="IPR014026">
    <property type="entry name" value="UDP-Glc/GDP-Man_DH_dimer"/>
</dbReference>
<feature type="domain" description="UDP-glucose/GDP-mannose dehydrogenase C-terminal" evidence="4">
    <location>
        <begin position="323"/>
        <end position="418"/>
    </location>
</feature>
<gene>
    <name evidence="5" type="ORF">RIL96_05015</name>
</gene>
<comment type="similarity">
    <text evidence="3">Belongs to the UDP-glucose/GDP-mannose dehydrogenase family.</text>
</comment>
<evidence type="ECO:0000256" key="3">
    <source>
        <dbReference type="PIRNR" id="PIRNR000124"/>
    </source>
</evidence>
<organism evidence="5 6">
    <name type="scientific">Nesterenkonia aerolata</name>
    <dbReference type="NCBI Taxonomy" id="3074079"/>
    <lineage>
        <taxon>Bacteria</taxon>
        <taxon>Bacillati</taxon>
        <taxon>Actinomycetota</taxon>
        <taxon>Actinomycetes</taxon>
        <taxon>Micrococcales</taxon>
        <taxon>Micrococcaceae</taxon>
        <taxon>Nesterenkonia</taxon>
    </lineage>
</organism>
<dbReference type="PANTHER" id="PTHR43491">
    <property type="entry name" value="UDP-N-ACETYL-D-MANNOSAMINE DEHYDROGENASE"/>
    <property type="match status" value="1"/>
</dbReference>
<dbReference type="Gene3D" id="3.40.50.720">
    <property type="entry name" value="NAD(P)-binding Rossmann-like Domain"/>
    <property type="match status" value="2"/>
</dbReference>
<protein>
    <submittedName>
        <fullName evidence="5">Nucleotide sugar dehydrogenase</fullName>
    </submittedName>
</protein>
<evidence type="ECO:0000313" key="6">
    <source>
        <dbReference type="Proteomes" id="UP001251870"/>
    </source>
</evidence>
<dbReference type="InterPro" id="IPR001732">
    <property type="entry name" value="UDP-Glc/GDP-Man_DH_N"/>
</dbReference>
<dbReference type="Proteomes" id="UP001251870">
    <property type="component" value="Unassembled WGS sequence"/>
</dbReference>
<dbReference type="InterPro" id="IPR036291">
    <property type="entry name" value="NAD(P)-bd_dom_sf"/>
</dbReference>
<dbReference type="NCBIfam" id="TIGR03026">
    <property type="entry name" value="NDP-sugDHase"/>
    <property type="match status" value="1"/>
</dbReference>
<sequence>MTESDSPQHAVIVGQGYVGLPLAQAACAAGVAVTGFEISAELAERLNSGRSHVDDLSDADVAAMIEQGYRASADPAVIGDADVVVICVPTPLSDEGGPDLRAVEATAKTIAAHLSPDTVVVLESTTYPGTTDGVVLPLLEESGLRHGHDFLLAYSPERVDPGSQHYGIVNTPKLVGGLTPEASEAAAAFYSRFIDTVVPMAGTKEAETAKLLENTYRHVNIALVNEMARFCHDLDIDIWEVIRGASTKPFGFQRFTPGPGVGGHCIPIDPNYLGFQVKKTLGYPFRFVELAQEINHSMPNYVVERIGDLLNEDGKALNGAKVLLLGVTYKPDIADQRESPAVPVADGLRLKRADIRFHDPHVSTWHLSEGDLESEQDLDAAVAQADVVVLLQNHRSYDVDAIAQQARLFFDTRGITGRREDVHRL</sequence>
<keyword evidence="6" id="KW-1185">Reference proteome</keyword>
<evidence type="ECO:0000259" key="4">
    <source>
        <dbReference type="SMART" id="SM00984"/>
    </source>
</evidence>